<feature type="transmembrane region" description="Helical" evidence="1">
    <location>
        <begin position="21"/>
        <end position="46"/>
    </location>
</feature>
<organism evidence="2 3">
    <name type="scientific">Swingsia samuiensis</name>
    <dbReference type="NCBI Taxonomy" id="1293412"/>
    <lineage>
        <taxon>Bacteria</taxon>
        <taxon>Pseudomonadati</taxon>
        <taxon>Pseudomonadota</taxon>
        <taxon>Alphaproteobacteria</taxon>
        <taxon>Acetobacterales</taxon>
        <taxon>Acetobacteraceae</taxon>
        <taxon>Swingsia</taxon>
    </lineage>
</organism>
<evidence type="ECO:0000313" key="2">
    <source>
        <dbReference type="EMBL" id="QDH16399.1"/>
    </source>
</evidence>
<gene>
    <name evidence="2" type="ORF">E3D00_01565</name>
</gene>
<proteinExistence type="predicted"/>
<keyword evidence="1" id="KW-0812">Transmembrane</keyword>
<keyword evidence="1" id="KW-1133">Transmembrane helix</keyword>
<keyword evidence="1" id="KW-0472">Membrane</keyword>
<accession>A0A4Y6UFS6</accession>
<protein>
    <submittedName>
        <fullName evidence="2">DUF2474 domain-containing protein</fullName>
    </submittedName>
</protein>
<reference evidence="2 3" key="1">
    <citation type="submission" date="2019-03" db="EMBL/GenBank/DDBJ databases">
        <title>The complete genome sequence of Swingsia samuiensis NBRC107927(T).</title>
        <authorList>
            <person name="Chua K.-O."/>
            <person name="Chan K.-G."/>
            <person name="See-Too W.-S."/>
        </authorList>
    </citation>
    <scope>NUCLEOTIDE SEQUENCE [LARGE SCALE GENOMIC DNA]</scope>
    <source>
        <strain evidence="2 3">AH83</strain>
    </source>
</reference>
<dbReference type="KEGG" id="ssam:E3D00_01565"/>
<name>A0A4Y6UFS6_9PROT</name>
<dbReference type="RefSeq" id="WP_141459331.1">
    <property type="nucleotide sequence ID" value="NZ_CP038141.1"/>
</dbReference>
<dbReference type="Proteomes" id="UP000316313">
    <property type="component" value="Chromosome"/>
</dbReference>
<sequence>MRIEYGKLSQKTGPLSWMNRLGWFVLLWLGGVSVVGIGAELLKVIIFGKHT</sequence>
<evidence type="ECO:0000256" key="1">
    <source>
        <dbReference type="SAM" id="Phobius"/>
    </source>
</evidence>
<dbReference type="AlphaFoldDB" id="A0A4Y6UFS6"/>
<evidence type="ECO:0000313" key="3">
    <source>
        <dbReference type="Proteomes" id="UP000316313"/>
    </source>
</evidence>
<dbReference type="EMBL" id="CP038141">
    <property type="protein sequence ID" value="QDH16399.1"/>
    <property type="molecule type" value="Genomic_DNA"/>
</dbReference>
<keyword evidence="3" id="KW-1185">Reference proteome</keyword>